<accession>A0ABV5S7U9</accession>
<dbReference type="RefSeq" id="WP_344987156.1">
    <property type="nucleotide sequence ID" value="NZ_BAAAXV010000001.1"/>
</dbReference>
<reference evidence="1 2" key="1">
    <citation type="submission" date="2024-09" db="EMBL/GenBank/DDBJ databases">
        <authorList>
            <person name="Sun Q."/>
            <person name="Mori K."/>
        </authorList>
    </citation>
    <scope>NUCLEOTIDE SEQUENCE [LARGE SCALE GENOMIC DNA]</scope>
    <source>
        <strain evidence="1 2">JCM 3143</strain>
    </source>
</reference>
<sequence>MLASMWRTVCRSAEEAGRDPATLRMALRANPVITDRGAPPLSGTVAQISAYLAGAAEAGVHEIILDLQHTAMSDQHLLDLAGDFRARLGPQVT</sequence>
<dbReference type="EMBL" id="JBHMBW010000037">
    <property type="protein sequence ID" value="MFB9627748.1"/>
    <property type="molecule type" value="Genomic_DNA"/>
</dbReference>
<comment type="caution">
    <text evidence="1">The sequence shown here is derived from an EMBL/GenBank/DDBJ whole genome shotgun (WGS) entry which is preliminary data.</text>
</comment>
<dbReference type="SUPFAM" id="SSF51679">
    <property type="entry name" value="Bacterial luciferase-like"/>
    <property type="match status" value="1"/>
</dbReference>
<dbReference type="Gene3D" id="3.20.20.30">
    <property type="entry name" value="Luciferase-like domain"/>
    <property type="match status" value="1"/>
</dbReference>
<name>A0ABV5S7U9_9ACTN</name>
<keyword evidence="2" id="KW-1185">Reference proteome</keyword>
<evidence type="ECO:0000313" key="1">
    <source>
        <dbReference type="EMBL" id="MFB9627748.1"/>
    </source>
</evidence>
<dbReference type="InterPro" id="IPR036661">
    <property type="entry name" value="Luciferase-like_sf"/>
</dbReference>
<proteinExistence type="predicted"/>
<gene>
    <name evidence="1" type="ORF">ACFFSA_32095</name>
</gene>
<dbReference type="Proteomes" id="UP001589532">
    <property type="component" value="Unassembled WGS sequence"/>
</dbReference>
<evidence type="ECO:0008006" key="3">
    <source>
        <dbReference type="Google" id="ProtNLM"/>
    </source>
</evidence>
<evidence type="ECO:0000313" key="2">
    <source>
        <dbReference type="Proteomes" id="UP001589532"/>
    </source>
</evidence>
<protein>
    <recommendedName>
        <fullName evidence="3">LLM class flavin-dependent oxidoreductase</fullName>
    </recommendedName>
</protein>
<organism evidence="1 2">
    <name type="scientific">Nonomuraea helvata</name>
    <dbReference type="NCBI Taxonomy" id="37484"/>
    <lineage>
        <taxon>Bacteria</taxon>
        <taxon>Bacillati</taxon>
        <taxon>Actinomycetota</taxon>
        <taxon>Actinomycetes</taxon>
        <taxon>Streptosporangiales</taxon>
        <taxon>Streptosporangiaceae</taxon>
        <taxon>Nonomuraea</taxon>
    </lineage>
</organism>